<evidence type="ECO:0000313" key="2">
    <source>
        <dbReference type="Proteomes" id="UP000304880"/>
    </source>
</evidence>
<proteinExistence type="predicted"/>
<organism evidence="1 2">
    <name type="scientific">Paracoccus haeundaensis</name>
    <dbReference type="NCBI Taxonomy" id="225362"/>
    <lineage>
        <taxon>Bacteria</taxon>
        <taxon>Pseudomonadati</taxon>
        <taxon>Pseudomonadota</taxon>
        <taxon>Alphaproteobacteria</taxon>
        <taxon>Rhodobacterales</taxon>
        <taxon>Paracoccaceae</taxon>
        <taxon>Paracoccus</taxon>
    </lineage>
</organism>
<dbReference type="EMBL" id="VDDC01000001">
    <property type="protein sequence ID" value="TNH41267.1"/>
    <property type="molecule type" value="Genomic_DNA"/>
</dbReference>
<reference evidence="1 2" key="1">
    <citation type="submission" date="2019-06" db="EMBL/GenBank/DDBJ databases">
        <authorList>
            <person name="Li J."/>
        </authorList>
    </citation>
    <scope>NUCLEOTIDE SEQUENCE [LARGE SCALE GENOMIC DNA]</scope>
    <source>
        <strain evidence="1 2">CGMCC 1.8012</strain>
    </source>
</reference>
<evidence type="ECO:0000313" key="1">
    <source>
        <dbReference type="EMBL" id="TNH41267.1"/>
    </source>
</evidence>
<protein>
    <submittedName>
        <fullName evidence="1">Uncharacterized protein</fullName>
    </submittedName>
</protein>
<dbReference type="RefSeq" id="WP_139597481.1">
    <property type="nucleotide sequence ID" value="NZ_VDDC01000001.1"/>
</dbReference>
<keyword evidence="2" id="KW-1185">Reference proteome</keyword>
<comment type="caution">
    <text evidence="1">The sequence shown here is derived from an EMBL/GenBank/DDBJ whole genome shotgun (WGS) entry which is preliminary data.</text>
</comment>
<accession>A0A5C4RC04</accession>
<name>A0A5C4RC04_9RHOB</name>
<dbReference type="AlphaFoldDB" id="A0A5C4RC04"/>
<gene>
    <name evidence="1" type="ORF">FHD67_00705</name>
</gene>
<sequence length="60" mass="6995">MAVFKADKATIKHMRDIEASLDHAMGLLDNEADRQDVLVELQDTMRLIDEWQQRVKKVDL</sequence>
<dbReference type="Proteomes" id="UP000304880">
    <property type="component" value="Unassembled WGS sequence"/>
</dbReference>